<evidence type="ECO:0000313" key="6">
    <source>
        <dbReference type="Proteomes" id="UP000605253"/>
    </source>
</evidence>
<organism evidence="5 6">
    <name type="scientific">Marinicella pacifica</name>
    <dbReference type="NCBI Taxonomy" id="1171543"/>
    <lineage>
        <taxon>Bacteria</taxon>
        <taxon>Pseudomonadati</taxon>
        <taxon>Pseudomonadota</taxon>
        <taxon>Gammaproteobacteria</taxon>
        <taxon>Lysobacterales</taxon>
        <taxon>Marinicellaceae</taxon>
        <taxon>Marinicella</taxon>
    </lineage>
</organism>
<reference evidence="5" key="1">
    <citation type="journal article" date="2014" name="Int. J. Syst. Evol. Microbiol.">
        <title>Complete genome sequence of Corynebacterium casei LMG S-19264T (=DSM 44701T), isolated from a smear-ripened cheese.</title>
        <authorList>
            <consortium name="US DOE Joint Genome Institute (JGI-PGF)"/>
            <person name="Walter F."/>
            <person name="Albersmeier A."/>
            <person name="Kalinowski J."/>
            <person name="Ruckert C."/>
        </authorList>
    </citation>
    <scope>NUCLEOTIDE SEQUENCE</scope>
    <source>
        <strain evidence="5">CGMCC 1.12181</strain>
    </source>
</reference>
<dbReference type="GO" id="GO:0003676">
    <property type="term" value="F:nucleic acid binding"/>
    <property type="evidence" value="ECO:0007669"/>
    <property type="project" value="InterPro"/>
</dbReference>
<dbReference type="InterPro" id="IPR002052">
    <property type="entry name" value="DNA_methylase_N6_adenine_CS"/>
</dbReference>
<dbReference type="GO" id="GO:0032259">
    <property type="term" value="P:methylation"/>
    <property type="evidence" value="ECO:0007669"/>
    <property type="project" value="UniProtKB-KW"/>
</dbReference>
<dbReference type="PANTHER" id="PTHR47806">
    <property type="entry name" value="50S RIBOSOMAL PROTEIN L3 GLUTAMINE METHYLTRANSFERASE"/>
    <property type="match status" value="1"/>
</dbReference>
<accession>A0A917CWI6</accession>
<name>A0A917CWI6_9GAMM</name>
<comment type="caution">
    <text evidence="5">The sequence shown here is derived from an EMBL/GenBank/DDBJ whole genome shotgun (WGS) entry which is preliminary data.</text>
</comment>
<sequence>MRLMDLFNQLVEKLSAAELSYGQSTEGPEDDVILLLMAVMDVDFETLNTLADQLVSVARQQQAHAMIEQRIRQQRPMCYVVGFALFAGLKFTVDERVLIPRSPFAELIDRGFQPHVDMGRVNRVLDLCTGSGCMGLAVAHYYPHCQVDLADVSADALAVAVKNRENLQLKDRTRCIQSDLWQHIHDRYDVIISNPPYVSDAEHRALPTEFSHEPAMALISPGAGLTLPTKILLEAADYLTQQGVLFLEVGYSDDALQAALSEVPFEWLEFDHGGQGICVFNRQDLIKYQPYFVTVLESHVA</sequence>
<dbReference type="NCBIfam" id="TIGR00536">
    <property type="entry name" value="hemK_fam"/>
    <property type="match status" value="1"/>
</dbReference>
<keyword evidence="5" id="KW-0687">Ribonucleoprotein</keyword>
<keyword evidence="1 5" id="KW-0489">Methyltransferase</keyword>
<dbReference type="Pfam" id="PF05175">
    <property type="entry name" value="MTS"/>
    <property type="match status" value="1"/>
</dbReference>
<dbReference type="GO" id="GO:0036009">
    <property type="term" value="F:protein-glutamine N-methyltransferase activity"/>
    <property type="evidence" value="ECO:0007669"/>
    <property type="project" value="InterPro"/>
</dbReference>
<dbReference type="InterPro" id="IPR029063">
    <property type="entry name" value="SAM-dependent_MTases_sf"/>
</dbReference>
<reference evidence="5" key="2">
    <citation type="submission" date="2020-09" db="EMBL/GenBank/DDBJ databases">
        <authorList>
            <person name="Sun Q."/>
            <person name="Zhou Y."/>
        </authorList>
    </citation>
    <scope>NUCLEOTIDE SEQUENCE</scope>
    <source>
        <strain evidence="5">CGMCC 1.12181</strain>
    </source>
</reference>
<dbReference type="GO" id="GO:0005840">
    <property type="term" value="C:ribosome"/>
    <property type="evidence" value="ECO:0007669"/>
    <property type="project" value="UniProtKB-KW"/>
</dbReference>
<dbReference type="InterPro" id="IPR004556">
    <property type="entry name" value="HemK-like"/>
</dbReference>
<gene>
    <name evidence="5" type="primary">prmB</name>
    <name evidence="5" type="ORF">GCM10011365_21770</name>
</gene>
<feature type="domain" description="Methyltransferase small" evidence="4">
    <location>
        <begin position="117"/>
        <end position="220"/>
    </location>
</feature>
<dbReference type="InterPro" id="IPR017127">
    <property type="entry name" value="Ribosome_uL3_MTase"/>
</dbReference>
<evidence type="ECO:0000259" key="4">
    <source>
        <dbReference type="Pfam" id="PF05175"/>
    </source>
</evidence>
<keyword evidence="2" id="KW-0808">Transferase</keyword>
<dbReference type="SUPFAM" id="SSF53335">
    <property type="entry name" value="S-adenosyl-L-methionine-dependent methyltransferases"/>
    <property type="match status" value="1"/>
</dbReference>
<evidence type="ECO:0000256" key="1">
    <source>
        <dbReference type="ARBA" id="ARBA00022603"/>
    </source>
</evidence>
<protein>
    <submittedName>
        <fullName evidence="5">50S ribosomal protein L3 glutamine methyltransferase</fullName>
    </submittedName>
</protein>
<evidence type="ECO:0000313" key="5">
    <source>
        <dbReference type="EMBL" id="GGG00169.1"/>
    </source>
</evidence>
<proteinExistence type="predicted"/>
<dbReference type="InterPro" id="IPR007848">
    <property type="entry name" value="Small_mtfrase_dom"/>
</dbReference>
<evidence type="ECO:0000256" key="2">
    <source>
        <dbReference type="ARBA" id="ARBA00022679"/>
    </source>
</evidence>
<keyword evidence="5" id="KW-0689">Ribosomal protein</keyword>
<dbReference type="RefSeq" id="WP_188365777.1">
    <property type="nucleotide sequence ID" value="NZ_BAABJF010000024.1"/>
</dbReference>
<dbReference type="GO" id="GO:0005829">
    <property type="term" value="C:cytosol"/>
    <property type="evidence" value="ECO:0007669"/>
    <property type="project" value="TreeGrafter"/>
</dbReference>
<dbReference type="Proteomes" id="UP000605253">
    <property type="component" value="Unassembled WGS sequence"/>
</dbReference>
<keyword evidence="6" id="KW-1185">Reference proteome</keyword>
<dbReference type="PANTHER" id="PTHR47806:SF1">
    <property type="entry name" value="RIBOSOMAL PROTEIN UL3 GLUTAMINE METHYLTRANSFERASE"/>
    <property type="match status" value="1"/>
</dbReference>
<dbReference type="CDD" id="cd02440">
    <property type="entry name" value="AdoMet_MTases"/>
    <property type="match status" value="1"/>
</dbReference>
<dbReference type="PROSITE" id="PS00092">
    <property type="entry name" value="N6_MTASE"/>
    <property type="match status" value="1"/>
</dbReference>
<dbReference type="EMBL" id="BMEO01000011">
    <property type="protein sequence ID" value="GGG00169.1"/>
    <property type="molecule type" value="Genomic_DNA"/>
</dbReference>
<dbReference type="Gene3D" id="1.10.8.10">
    <property type="entry name" value="DNA helicase RuvA subunit, C-terminal domain"/>
    <property type="match status" value="1"/>
</dbReference>
<dbReference type="NCBIfam" id="TIGR03533">
    <property type="entry name" value="L3_gln_methyl"/>
    <property type="match status" value="1"/>
</dbReference>
<dbReference type="Gene3D" id="3.40.50.150">
    <property type="entry name" value="Vaccinia Virus protein VP39"/>
    <property type="match status" value="1"/>
</dbReference>
<dbReference type="AlphaFoldDB" id="A0A917CWI6"/>
<dbReference type="PIRSF" id="PIRSF037167">
    <property type="entry name" value="Mtase_YfcB_prd"/>
    <property type="match status" value="1"/>
</dbReference>
<keyword evidence="3" id="KW-0949">S-adenosyl-L-methionine</keyword>
<evidence type="ECO:0000256" key="3">
    <source>
        <dbReference type="ARBA" id="ARBA00022691"/>
    </source>
</evidence>